<gene>
    <name evidence="2" type="ORF">ACJHVH_04435</name>
</gene>
<feature type="domain" description="HNH nuclease" evidence="1">
    <location>
        <begin position="56"/>
        <end position="109"/>
    </location>
</feature>
<comment type="caution">
    <text evidence="2">The sequence shown here is derived from an EMBL/GenBank/DDBJ whole genome shotgun (WGS) entry which is preliminary data.</text>
</comment>
<dbReference type="Proteomes" id="UP001624684">
    <property type="component" value="Unassembled WGS sequence"/>
</dbReference>
<name>A0ABW8U6T5_9GAMM</name>
<dbReference type="SMART" id="SM00507">
    <property type="entry name" value="HNHc"/>
    <property type="match status" value="1"/>
</dbReference>
<keyword evidence="3" id="KW-1185">Reference proteome</keyword>
<evidence type="ECO:0000259" key="1">
    <source>
        <dbReference type="SMART" id="SM00507"/>
    </source>
</evidence>
<dbReference type="RefSeq" id="WP_407068914.1">
    <property type="nucleotide sequence ID" value="NZ_JBJJXE010000005.1"/>
</dbReference>
<dbReference type="EMBL" id="JBJJXE010000005">
    <property type="protein sequence ID" value="MFL1732245.1"/>
    <property type="molecule type" value="Genomic_DNA"/>
</dbReference>
<protein>
    <recommendedName>
        <fullName evidence="1">HNH nuclease domain-containing protein</fullName>
    </recommendedName>
</protein>
<dbReference type="CDD" id="cd00085">
    <property type="entry name" value="HNHc"/>
    <property type="match status" value="1"/>
</dbReference>
<reference evidence="2 3" key="1">
    <citation type="submission" date="2024-11" db="EMBL/GenBank/DDBJ databases">
        <title>First Report of Moraxella oculi in Brazil in an Infectious Bovine Keratoconjunctivitis Outbreak.</title>
        <authorList>
            <person name="Carvalho C.V."/>
            <person name="Domingues R."/>
            <person name="Coutinho C."/>
            <person name="Honorio N.T.B.S."/>
            <person name="Faza D.R.L.R."/>
            <person name="Carvalho W.A."/>
            <person name="Machado A.B.F."/>
            <person name="Martins M.F."/>
            <person name="Gaspar E.B."/>
        </authorList>
    </citation>
    <scope>NUCLEOTIDE SEQUENCE [LARGE SCALE GENOMIC DNA]</scope>
    <source>
        <strain evidence="2 3">2117LE</strain>
    </source>
</reference>
<evidence type="ECO:0000313" key="2">
    <source>
        <dbReference type="EMBL" id="MFL1732245.1"/>
    </source>
</evidence>
<dbReference type="Gene3D" id="1.10.30.50">
    <property type="match status" value="1"/>
</dbReference>
<dbReference type="InterPro" id="IPR003615">
    <property type="entry name" value="HNH_nuc"/>
</dbReference>
<accession>A0ABW8U6T5</accession>
<evidence type="ECO:0000313" key="3">
    <source>
        <dbReference type="Proteomes" id="UP001624684"/>
    </source>
</evidence>
<proteinExistence type="predicted"/>
<sequence>MHNADCCGVRVVSGNIINKAGDFYPNIPDPRTGRPIPFPNETLKIVPEANRVTWNNQERYKFIKAWHEKGYPEPKGGWSEYDIHHIEPREYGGTNDFWNLVPVQRKTHQQEFNNFWKGVK</sequence>
<organism evidence="2 3">
    <name type="scientific">Moraxella oculi</name>
    <dbReference type="NCBI Taxonomy" id="2940516"/>
    <lineage>
        <taxon>Bacteria</taxon>
        <taxon>Pseudomonadati</taxon>
        <taxon>Pseudomonadota</taxon>
        <taxon>Gammaproteobacteria</taxon>
        <taxon>Moraxellales</taxon>
        <taxon>Moraxellaceae</taxon>
        <taxon>Moraxella</taxon>
    </lineage>
</organism>